<keyword evidence="1" id="KW-0812">Transmembrane</keyword>
<comment type="caution">
    <text evidence="3">The sequence shown here is derived from an EMBL/GenBank/DDBJ whole genome shotgun (WGS) entry which is preliminary data.</text>
</comment>
<dbReference type="Proteomes" id="UP000240880">
    <property type="component" value="Unassembled WGS sequence"/>
</dbReference>
<protein>
    <recommendedName>
        <fullName evidence="2">YdbS-like PH domain-containing protein</fullName>
    </recommendedName>
</protein>
<dbReference type="InterPro" id="IPR005182">
    <property type="entry name" value="YdbS-like_PH"/>
</dbReference>
<keyword evidence="1" id="KW-0472">Membrane</keyword>
<proteinExistence type="predicted"/>
<dbReference type="EMBL" id="NEXC01000097">
    <property type="protein sequence ID" value="PSN82149.1"/>
    <property type="molecule type" value="Genomic_DNA"/>
</dbReference>
<sequence length="141" mass="15611">MEVLRPVIKKTLVKGVIAIAVLSLVLDVNNFFNYTIFLVVSLSMVVAYAFYKRASKYTIEDEAVVLKAPFRSAKRLRYDDIRDLGISQGVLAKMFNCGTVYLVLKHGKGAYTLVSGGSAEALKDVSDPKAVYEKISQRIEA</sequence>
<gene>
    <name evidence="3" type="ORF">B9Q01_08870</name>
</gene>
<keyword evidence="1" id="KW-1133">Transmembrane helix</keyword>
<feature type="transmembrane region" description="Helical" evidence="1">
    <location>
        <begin position="7"/>
        <end position="25"/>
    </location>
</feature>
<evidence type="ECO:0000313" key="3">
    <source>
        <dbReference type="EMBL" id="PSN82149.1"/>
    </source>
</evidence>
<accession>A0A2R6A705</accession>
<reference evidence="3 4" key="1">
    <citation type="submission" date="2017-04" db="EMBL/GenBank/DDBJ databases">
        <title>Novel microbial lineages endemic to geothermal iron-oxide mats fill important gaps in the evolutionary history of Archaea.</title>
        <authorList>
            <person name="Jay Z.J."/>
            <person name="Beam J.P."/>
            <person name="Dlakic M."/>
            <person name="Rusch D.B."/>
            <person name="Kozubal M.A."/>
            <person name="Inskeep W.P."/>
        </authorList>
    </citation>
    <scope>NUCLEOTIDE SEQUENCE [LARGE SCALE GENOMIC DNA]</scope>
    <source>
        <strain evidence="3">OSP_D</strain>
    </source>
</reference>
<feature type="domain" description="YdbS-like PH" evidence="2">
    <location>
        <begin position="53"/>
        <end position="134"/>
    </location>
</feature>
<organism evidence="3 4">
    <name type="scientific">Candidatus Marsarchaeota G1 archaeon OSP_D</name>
    <dbReference type="NCBI Taxonomy" id="1978155"/>
    <lineage>
        <taxon>Archaea</taxon>
        <taxon>Candidatus Marsarchaeota</taxon>
        <taxon>Candidatus Marsarchaeota group 1</taxon>
    </lineage>
</organism>
<dbReference type="AlphaFoldDB" id="A0A2R6A705"/>
<evidence type="ECO:0000256" key="1">
    <source>
        <dbReference type="SAM" id="Phobius"/>
    </source>
</evidence>
<dbReference type="Pfam" id="PF03703">
    <property type="entry name" value="bPH_2"/>
    <property type="match status" value="1"/>
</dbReference>
<evidence type="ECO:0000313" key="4">
    <source>
        <dbReference type="Proteomes" id="UP000240880"/>
    </source>
</evidence>
<name>A0A2R6A705_9ARCH</name>
<feature type="transmembrane region" description="Helical" evidence="1">
    <location>
        <begin position="31"/>
        <end position="51"/>
    </location>
</feature>
<evidence type="ECO:0000259" key="2">
    <source>
        <dbReference type="Pfam" id="PF03703"/>
    </source>
</evidence>